<gene>
    <name evidence="1" type="ORF">Vretimale_18402</name>
</gene>
<dbReference type="EMBL" id="BNCQ01000068">
    <property type="protein sequence ID" value="GIM15652.1"/>
    <property type="molecule type" value="Genomic_DNA"/>
</dbReference>
<protein>
    <submittedName>
        <fullName evidence="1">Uncharacterized protein</fullName>
    </submittedName>
</protein>
<accession>A0A8J4GUX4</accession>
<sequence>SPGWKWARSFAATGLASTYRTIAGTGGQWARRCVCVCVCAQNTLATLPQNSLPPLTAAPMPPPLHPYPSIPAMPRHATDCAVRINGQTTAGSPDGDLIGFALPLRGPLLLGM</sequence>
<evidence type="ECO:0000313" key="1">
    <source>
        <dbReference type="EMBL" id="GIM15652.1"/>
    </source>
</evidence>
<dbReference type="Proteomes" id="UP000722791">
    <property type="component" value="Unassembled WGS sequence"/>
</dbReference>
<proteinExistence type="predicted"/>
<organism evidence="1 2">
    <name type="scientific">Volvox reticuliferus</name>
    <dbReference type="NCBI Taxonomy" id="1737510"/>
    <lineage>
        <taxon>Eukaryota</taxon>
        <taxon>Viridiplantae</taxon>
        <taxon>Chlorophyta</taxon>
        <taxon>core chlorophytes</taxon>
        <taxon>Chlorophyceae</taxon>
        <taxon>CS clade</taxon>
        <taxon>Chlamydomonadales</taxon>
        <taxon>Volvocaceae</taxon>
        <taxon>Volvox</taxon>
    </lineage>
</organism>
<feature type="non-terminal residue" evidence="1">
    <location>
        <position position="1"/>
    </location>
</feature>
<comment type="caution">
    <text evidence="1">The sequence shown here is derived from an EMBL/GenBank/DDBJ whole genome shotgun (WGS) entry which is preliminary data.</text>
</comment>
<name>A0A8J4GUX4_9CHLO</name>
<evidence type="ECO:0000313" key="2">
    <source>
        <dbReference type="Proteomes" id="UP000722791"/>
    </source>
</evidence>
<reference evidence="1" key="1">
    <citation type="journal article" date="2021" name="Proc. Natl. Acad. Sci. U.S.A.">
        <title>Three genomes in the algal genus Volvox reveal the fate of a haploid sex-determining region after a transition to homothallism.</title>
        <authorList>
            <person name="Yamamoto K."/>
            <person name="Hamaji T."/>
            <person name="Kawai-Toyooka H."/>
            <person name="Matsuzaki R."/>
            <person name="Takahashi F."/>
            <person name="Nishimura Y."/>
            <person name="Kawachi M."/>
            <person name="Noguchi H."/>
            <person name="Minakuchi Y."/>
            <person name="Umen J.G."/>
            <person name="Toyoda A."/>
            <person name="Nozaki H."/>
        </authorList>
    </citation>
    <scope>NUCLEOTIDE SEQUENCE</scope>
    <source>
        <strain evidence="1">NIES-3785</strain>
    </source>
</reference>
<dbReference type="AlphaFoldDB" id="A0A8J4GUX4"/>